<dbReference type="PRINTS" id="PR00038">
    <property type="entry name" value="HTHLUXR"/>
</dbReference>
<dbReference type="InterPro" id="IPR058245">
    <property type="entry name" value="NreC/VraR/RcsB-like_REC"/>
</dbReference>
<dbReference type="GO" id="GO:0006355">
    <property type="term" value="P:regulation of DNA-templated transcription"/>
    <property type="evidence" value="ECO:0007669"/>
    <property type="project" value="InterPro"/>
</dbReference>
<dbReference type="RefSeq" id="WP_008508942.1">
    <property type="nucleotide sequence ID" value="NZ_CM001403.1"/>
</dbReference>
<dbReference type="PROSITE" id="PS50110">
    <property type="entry name" value="RESPONSE_REGULATORY"/>
    <property type="match status" value="1"/>
</dbReference>
<evidence type="ECO:0000259" key="4">
    <source>
        <dbReference type="PROSITE" id="PS50043"/>
    </source>
</evidence>
<dbReference type="SUPFAM" id="SSF52172">
    <property type="entry name" value="CheY-like"/>
    <property type="match status" value="1"/>
</dbReference>
<dbReference type="InterPro" id="IPR001789">
    <property type="entry name" value="Sig_transdc_resp-reg_receiver"/>
</dbReference>
<dbReference type="InterPro" id="IPR011006">
    <property type="entry name" value="CheY-like_superfamily"/>
</dbReference>
<evidence type="ECO:0000313" key="7">
    <source>
        <dbReference type="Proteomes" id="UP000002774"/>
    </source>
</evidence>
<gene>
    <name evidence="6" type="ORF">Mucpa_4103</name>
</gene>
<dbReference type="Pfam" id="PF00072">
    <property type="entry name" value="Response_reg"/>
    <property type="match status" value="1"/>
</dbReference>
<sequence>MKEIGLIEDNKTIRDLYSRYFKRTQSFDVVFSVSDIADAISFKKNQPRIILLDVNLPSGSGIDGIKLLADHFPQSKIVILSAMEDSKLTTLAVQNGAVGYLLKTSSMAYICESLLQIDNGGMSFSPATISHLIQPKEVVEQQITELTKRELELVELLSGGFANKIAADKLNVTYFTINQHLKNIYKKLNINSKPELISWFLNRKNRPSSK</sequence>
<dbReference type="EMBL" id="CM001403">
    <property type="protein sequence ID" value="EHQ28194.1"/>
    <property type="molecule type" value="Genomic_DNA"/>
</dbReference>
<evidence type="ECO:0000256" key="1">
    <source>
        <dbReference type="ARBA" id="ARBA00022553"/>
    </source>
</evidence>
<dbReference type="Gene3D" id="3.40.50.2300">
    <property type="match status" value="1"/>
</dbReference>
<dbReference type="HOGENOM" id="CLU_000445_90_10_10"/>
<dbReference type="SMART" id="SM00421">
    <property type="entry name" value="HTH_LUXR"/>
    <property type="match status" value="1"/>
</dbReference>
<feature type="domain" description="Response regulatory" evidence="5">
    <location>
        <begin position="3"/>
        <end position="118"/>
    </location>
</feature>
<evidence type="ECO:0000313" key="6">
    <source>
        <dbReference type="EMBL" id="EHQ28194.1"/>
    </source>
</evidence>
<evidence type="ECO:0000256" key="3">
    <source>
        <dbReference type="PROSITE-ProRule" id="PRU00169"/>
    </source>
</evidence>
<dbReference type="SUPFAM" id="SSF46894">
    <property type="entry name" value="C-terminal effector domain of the bipartite response regulators"/>
    <property type="match status" value="1"/>
</dbReference>
<dbReference type="InterPro" id="IPR016032">
    <property type="entry name" value="Sig_transdc_resp-reg_C-effctor"/>
</dbReference>
<reference evidence="6" key="1">
    <citation type="submission" date="2011-09" db="EMBL/GenBank/DDBJ databases">
        <title>The permanent draft genome of Mucilaginibacter paludis DSM 18603.</title>
        <authorList>
            <consortium name="US DOE Joint Genome Institute (JGI-PGF)"/>
            <person name="Lucas S."/>
            <person name="Han J."/>
            <person name="Lapidus A."/>
            <person name="Bruce D."/>
            <person name="Goodwin L."/>
            <person name="Pitluck S."/>
            <person name="Peters L."/>
            <person name="Kyrpides N."/>
            <person name="Mavromatis K."/>
            <person name="Ivanova N."/>
            <person name="Mikhailova N."/>
            <person name="Held B."/>
            <person name="Detter J.C."/>
            <person name="Tapia R."/>
            <person name="Han C."/>
            <person name="Land M."/>
            <person name="Hauser L."/>
            <person name="Markowitz V."/>
            <person name="Cheng J.-F."/>
            <person name="Hugenholtz P."/>
            <person name="Woyke T."/>
            <person name="Wu D."/>
            <person name="Tindall B."/>
            <person name="Brambilla E."/>
            <person name="Klenk H.-P."/>
            <person name="Eisen J.A."/>
        </authorList>
    </citation>
    <scope>NUCLEOTIDE SEQUENCE [LARGE SCALE GENOMIC DNA]</scope>
    <source>
        <strain evidence="6">DSM 18603</strain>
    </source>
</reference>
<name>H1Y0E5_9SPHI</name>
<dbReference type="eggNOG" id="COG2197">
    <property type="taxonomic scope" value="Bacteria"/>
</dbReference>
<dbReference type="CDD" id="cd17535">
    <property type="entry name" value="REC_NarL-like"/>
    <property type="match status" value="1"/>
</dbReference>
<dbReference type="GO" id="GO:0000160">
    <property type="term" value="P:phosphorelay signal transduction system"/>
    <property type="evidence" value="ECO:0007669"/>
    <property type="project" value="InterPro"/>
</dbReference>
<keyword evidence="1 3" id="KW-0597">Phosphoprotein</keyword>
<keyword evidence="2" id="KW-0238">DNA-binding</keyword>
<keyword evidence="7" id="KW-1185">Reference proteome</keyword>
<dbReference type="CDD" id="cd06170">
    <property type="entry name" value="LuxR_C_like"/>
    <property type="match status" value="1"/>
</dbReference>
<dbReference type="InterPro" id="IPR000792">
    <property type="entry name" value="Tscrpt_reg_LuxR_C"/>
</dbReference>
<dbReference type="PANTHER" id="PTHR45566:SF2">
    <property type="entry name" value="NARL SUBFAMILY"/>
    <property type="match status" value="1"/>
</dbReference>
<organism evidence="6 7">
    <name type="scientific">Mucilaginibacter paludis DSM 18603</name>
    <dbReference type="NCBI Taxonomy" id="714943"/>
    <lineage>
        <taxon>Bacteria</taxon>
        <taxon>Pseudomonadati</taxon>
        <taxon>Bacteroidota</taxon>
        <taxon>Sphingobacteriia</taxon>
        <taxon>Sphingobacteriales</taxon>
        <taxon>Sphingobacteriaceae</taxon>
        <taxon>Mucilaginibacter</taxon>
    </lineage>
</organism>
<dbReference type="PROSITE" id="PS50043">
    <property type="entry name" value="HTH_LUXR_2"/>
    <property type="match status" value="1"/>
</dbReference>
<dbReference type="AlphaFoldDB" id="H1Y0E5"/>
<proteinExistence type="predicted"/>
<dbReference type="SMART" id="SM00448">
    <property type="entry name" value="REC"/>
    <property type="match status" value="1"/>
</dbReference>
<dbReference type="OrthoDB" id="9797341at2"/>
<feature type="modified residue" description="4-aspartylphosphate" evidence="3">
    <location>
        <position position="53"/>
    </location>
</feature>
<dbReference type="Pfam" id="PF00196">
    <property type="entry name" value="GerE"/>
    <property type="match status" value="1"/>
</dbReference>
<dbReference type="Proteomes" id="UP000002774">
    <property type="component" value="Chromosome"/>
</dbReference>
<feature type="domain" description="HTH luxR-type" evidence="4">
    <location>
        <begin position="139"/>
        <end position="204"/>
    </location>
</feature>
<protein>
    <submittedName>
        <fullName evidence="6">Two component transcriptional regulator, LuxR family</fullName>
    </submittedName>
</protein>
<dbReference type="GO" id="GO:0003677">
    <property type="term" value="F:DNA binding"/>
    <property type="evidence" value="ECO:0007669"/>
    <property type="project" value="UniProtKB-KW"/>
</dbReference>
<evidence type="ECO:0000256" key="2">
    <source>
        <dbReference type="ARBA" id="ARBA00023125"/>
    </source>
</evidence>
<dbReference type="STRING" id="714943.Mucpa_4103"/>
<dbReference type="InterPro" id="IPR051015">
    <property type="entry name" value="EvgA-like"/>
</dbReference>
<dbReference type="PANTHER" id="PTHR45566">
    <property type="entry name" value="HTH-TYPE TRANSCRIPTIONAL REGULATOR YHJB-RELATED"/>
    <property type="match status" value="1"/>
</dbReference>
<evidence type="ECO:0000259" key="5">
    <source>
        <dbReference type="PROSITE" id="PS50110"/>
    </source>
</evidence>
<accession>H1Y0E5</accession>